<dbReference type="GO" id="GO:0009279">
    <property type="term" value="C:cell outer membrane"/>
    <property type="evidence" value="ECO:0007669"/>
    <property type="project" value="TreeGrafter"/>
</dbReference>
<dbReference type="AlphaFoldDB" id="A0A7V0T6L4"/>
<comment type="caution">
    <text evidence="4">The sequence shown here is derived from an EMBL/GenBank/DDBJ whole genome shotgun (WGS) entry which is preliminary data.</text>
</comment>
<evidence type="ECO:0000256" key="2">
    <source>
        <dbReference type="SAM" id="SignalP"/>
    </source>
</evidence>
<dbReference type="InterPro" id="IPR039426">
    <property type="entry name" value="TonB-dep_rcpt-like"/>
</dbReference>
<keyword evidence="1 2" id="KW-0732">Signal</keyword>
<dbReference type="Gene3D" id="2.60.40.1120">
    <property type="entry name" value="Carboxypeptidase-like, regulatory domain"/>
    <property type="match status" value="1"/>
</dbReference>
<evidence type="ECO:0000256" key="1">
    <source>
        <dbReference type="ARBA" id="ARBA00022729"/>
    </source>
</evidence>
<keyword evidence="4" id="KW-0675">Receptor</keyword>
<feature type="chain" id="PRO_5030996826" evidence="2">
    <location>
        <begin position="28"/>
        <end position="537"/>
    </location>
</feature>
<gene>
    <name evidence="4" type="ORF">ENN51_07660</name>
</gene>
<name>A0A7V0T6L4_UNCW3</name>
<dbReference type="InterPro" id="IPR037066">
    <property type="entry name" value="Plug_dom_sf"/>
</dbReference>
<organism evidence="4">
    <name type="scientific">candidate division WOR-3 bacterium</name>
    <dbReference type="NCBI Taxonomy" id="2052148"/>
    <lineage>
        <taxon>Bacteria</taxon>
        <taxon>Bacteria division WOR-3</taxon>
    </lineage>
</organism>
<dbReference type="SUPFAM" id="SSF49464">
    <property type="entry name" value="Carboxypeptidase regulatory domain-like"/>
    <property type="match status" value="1"/>
</dbReference>
<protein>
    <submittedName>
        <fullName evidence="4">TonB-dependent receptor</fullName>
    </submittedName>
</protein>
<feature type="signal peptide" evidence="2">
    <location>
        <begin position="1"/>
        <end position="27"/>
    </location>
</feature>
<proteinExistence type="predicted"/>
<dbReference type="PANTHER" id="PTHR30069:SF29">
    <property type="entry name" value="HEMOGLOBIN AND HEMOGLOBIN-HAPTOGLOBIN-BINDING PROTEIN 1-RELATED"/>
    <property type="match status" value="1"/>
</dbReference>
<evidence type="ECO:0000313" key="4">
    <source>
        <dbReference type="EMBL" id="HDR00140.1"/>
    </source>
</evidence>
<dbReference type="Gene3D" id="2.170.130.10">
    <property type="entry name" value="TonB-dependent receptor, plug domain"/>
    <property type="match status" value="1"/>
</dbReference>
<accession>A0A7V0T6L4</accession>
<feature type="domain" description="TonB-dependent receptor plug" evidence="3">
    <location>
        <begin position="138"/>
        <end position="228"/>
    </location>
</feature>
<dbReference type="SUPFAM" id="SSF56935">
    <property type="entry name" value="Porins"/>
    <property type="match status" value="1"/>
</dbReference>
<dbReference type="Pfam" id="PF13620">
    <property type="entry name" value="CarboxypepD_reg"/>
    <property type="match status" value="1"/>
</dbReference>
<dbReference type="InterPro" id="IPR012910">
    <property type="entry name" value="Plug_dom"/>
</dbReference>
<dbReference type="GO" id="GO:0015344">
    <property type="term" value="F:siderophore uptake transmembrane transporter activity"/>
    <property type="evidence" value="ECO:0007669"/>
    <property type="project" value="TreeGrafter"/>
</dbReference>
<dbReference type="Proteomes" id="UP000885672">
    <property type="component" value="Unassembled WGS sequence"/>
</dbReference>
<dbReference type="EMBL" id="DSBX01000290">
    <property type="protein sequence ID" value="HDR00140.1"/>
    <property type="molecule type" value="Genomic_DNA"/>
</dbReference>
<dbReference type="PANTHER" id="PTHR30069">
    <property type="entry name" value="TONB-DEPENDENT OUTER MEMBRANE RECEPTOR"/>
    <property type="match status" value="1"/>
</dbReference>
<dbReference type="Pfam" id="PF07715">
    <property type="entry name" value="Plug"/>
    <property type="match status" value="1"/>
</dbReference>
<dbReference type="GO" id="GO:0044718">
    <property type="term" value="P:siderophore transmembrane transport"/>
    <property type="evidence" value="ECO:0007669"/>
    <property type="project" value="TreeGrafter"/>
</dbReference>
<feature type="non-terminal residue" evidence="4">
    <location>
        <position position="537"/>
    </location>
</feature>
<evidence type="ECO:0000259" key="3">
    <source>
        <dbReference type="Pfam" id="PF07715"/>
    </source>
</evidence>
<dbReference type="InterPro" id="IPR008969">
    <property type="entry name" value="CarboxyPept-like_regulatory"/>
</dbReference>
<reference evidence="4" key="1">
    <citation type="journal article" date="2020" name="mSystems">
        <title>Genome- and Community-Level Interaction Insights into Carbon Utilization and Element Cycling Functions of Hydrothermarchaeota in Hydrothermal Sediment.</title>
        <authorList>
            <person name="Zhou Z."/>
            <person name="Liu Y."/>
            <person name="Xu W."/>
            <person name="Pan J."/>
            <person name="Luo Z.H."/>
            <person name="Li M."/>
        </authorList>
    </citation>
    <scope>NUCLEOTIDE SEQUENCE [LARGE SCALE GENOMIC DNA]</scope>
    <source>
        <strain evidence="4">SpSt-1182</strain>
    </source>
</reference>
<sequence>MMTNQKSEALSLRLALCFLLLSGAVLANTGTISGRVIDSKTGEALAFANVIVQETELGAATDVNGRFQIINVPPGRYVVEASYTGYNPMRVTDVLVVQGQTVTVNFRLTETVVDVGLQVKVTAQKVELVSRGAVSVERVITDEQFKRLPVTSLAELVGMQAGITQSPSHTFIRGGRFDDVAYLVDGVAAQDAVYGTLWSSPRPTTDALQSVVVITGGFDAEYGEAMSGIIRAVTREGGPRTSGRVRYQGDGFFPTPALNYGYHRVNLSLGGPTPVYSRLRYFVSGEYYRTDDASNVRYNTGLAPRGEYALEGKLTLQLPKEFPLTYEGLKLTADAHHSNYQWRSYSHTYRFHLDGLYANRVTSTKGNLTINHLLSPTTVYEAKVGYFSTGLMRAVRNFKAEADDTTGFWGFMRNSGIFPRFIFRGEDWVFNWEKYAAHDRAMGVPEERIAKDQKEAVLNLYRSYWLDRDDNQVYAHPGEHNFRTAYALTQYPYGVPGLFVTEGDNRSWHYRGTDQVLGKFDFTRTIDKVHEVKTGLH</sequence>